<evidence type="ECO:0000313" key="2">
    <source>
        <dbReference type="Proteomes" id="UP001227268"/>
    </source>
</evidence>
<protein>
    <submittedName>
        <fullName evidence="1">Uncharacterized protein</fullName>
    </submittedName>
</protein>
<name>A0ACC2VJ19_9TREE</name>
<sequence>MAASPAQTPPPQVAFLTESQGSPRRHVDPTVVDPSTLDPQAQLRKDVERKLLETCHLLFEMEITAGNVLPGREEAMIEIVEIDASRNPHFVTRKYLNAALGTNQFHNAKYQALSSYHDLLTTALGDAFPDMMDDLTLLRPPPAGEKETPTPTLAKPQAETQGADEGGVKKEEP</sequence>
<comment type="caution">
    <text evidence="1">The sequence shown here is derived from an EMBL/GenBank/DDBJ whole genome shotgun (WGS) entry which is preliminary data.</text>
</comment>
<reference evidence="1" key="1">
    <citation type="submission" date="2023-04" db="EMBL/GenBank/DDBJ databases">
        <title>Draft Genome sequencing of Naganishia species isolated from polar environments using Oxford Nanopore Technology.</title>
        <authorList>
            <person name="Leo P."/>
            <person name="Venkateswaran K."/>
        </authorList>
    </citation>
    <scope>NUCLEOTIDE SEQUENCE</scope>
    <source>
        <strain evidence="1">MNA-CCFEE 5423</strain>
    </source>
</reference>
<keyword evidence="2" id="KW-1185">Reference proteome</keyword>
<dbReference type="EMBL" id="JASBWT010000013">
    <property type="protein sequence ID" value="KAJ9099277.1"/>
    <property type="molecule type" value="Genomic_DNA"/>
</dbReference>
<accession>A0ACC2VJ19</accession>
<gene>
    <name evidence="1" type="ORF">QFC21_004158</name>
</gene>
<evidence type="ECO:0000313" key="1">
    <source>
        <dbReference type="EMBL" id="KAJ9099277.1"/>
    </source>
</evidence>
<organism evidence="1 2">
    <name type="scientific">Naganishia friedmannii</name>
    <dbReference type="NCBI Taxonomy" id="89922"/>
    <lineage>
        <taxon>Eukaryota</taxon>
        <taxon>Fungi</taxon>
        <taxon>Dikarya</taxon>
        <taxon>Basidiomycota</taxon>
        <taxon>Agaricomycotina</taxon>
        <taxon>Tremellomycetes</taxon>
        <taxon>Filobasidiales</taxon>
        <taxon>Filobasidiaceae</taxon>
        <taxon>Naganishia</taxon>
    </lineage>
</organism>
<dbReference type="Proteomes" id="UP001227268">
    <property type="component" value="Unassembled WGS sequence"/>
</dbReference>
<proteinExistence type="predicted"/>